<dbReference type="Pfam" id="PF00378">
    <property type="entry name" value="ECH_1"/>
    <property type="match status" value="1"/>
</dbReference>
<dbReference type="InterPro" id="IPR001753">
    <property type="entry name" value="Enoyl-CoA_hydra/iso"/>
</dbReference>
<dbReference type="GO" id="GO:0016853">
    <property type="term" value="F:isomerase activity"/>
    <property type="evidence" value="ECO:0007669"/>
    <property type="project" value="UniProtKB-KW"/>
</dbReference>
<dbReference type="CDD" id="cd06558">
    <property type="entry name" value="crotonase-like"/>
    <property type="match status" value="1"/>
</dbReference>
<protein>
    <submittedName>
        <fullName evidence="1">Enoyl-CoA hydratase/isomerase family protein</fullName>
    </submittedName>
</protein>
<dbReference type="PANTHER" id="PTHR11941">
    <property type="entry name" value="ENOYL-COA HYDRATASE-RELATED"/>
    <property type="match status" value="1"/>
</dbReference>
<dbReference type="PANTHER" id="PTHR11941:SF54">
    <property type="entry name" value="ENOYL-COA HYDRATASE, MITOCHONDRIAL"/>
    <property type="match status" value="1"/>
</dbReference>
<dbReference type="AlphaFoldDB" id="A0A7D7LRE1"/>
<gene>
    <name evidence="1" type="ORF">H1R19_22385</name>
</gene>
<keyword evidence="2" id="KW-1185">Reference proteome</keyword>
<keyword evidence="1" id="KW-0413">Isomerase</keyword>
<evidence type="ECO:0000313" key="1">
    <source>
        <dbReference type="EMBL" id="QMT01523.1"/>
    </source>
</evidence>
<dbReference type="InterPro" id="IPR029045">
    <property type="entry name" value="ClpP/crotonase-like_dom_sf"/>
</dbReference>
<evidence type="ECO:0000313" key="2">
    <source>
        <dbReference type="Proteomes" id="UP000515663"/>
    </source>
</evidence>
<dbReference type="Proteomes" id="UP000515663">
    <property type="component" value="Chromosome"/>
</dbReference>
<proteinExistence type="predicted"/>
<dbReference type="Gene3D" id="3.90.226.10">
    <property type="entry name" value="2-enoyl-CoA Hydratase, Chain A, domain 1"/>
    <property type="match status" value="1"/>
</dbReference>
<dbReference type="RefSeq" id="WP_219850202.1">
    <property type="nucleotide sequence ID" value="NZ_CP059491.1"/>
</dbReference>
<sequence length="268" mass="29294">MWKEQRIRKVAIATWDNPPHGYYDLDGVTQLSAMVETWTADDAVRAVVLTGGTDNRFVTMFSPEHLVMGQKTPLVDRVADGPDRYLRMHDSFSRLTALRKPVIAALNGDAMGIGFTLALASDIRIAQAGDHLYGLPEVKLGLVPGASALQRLSRLIGSATALEFALRGRVVDPQTAHTLGLVHEVVPDARRSALEMAHGLASLPVQAVGLTKYAFYAGMDLRLDDAVSIEAHASMRARLADDAADRITTFVSQPFEDARRWIAEDPHE</sequence>
<dbReference type="EMBL" id="CP059491">
    <property type="protein sequence ID" value="QMT01523.1"/>
    <property type="molecule type" value="Genomic_DNA"/>
</dbReference>
<reference evidence="2" key="1">
    <citation type="submission" date="2020-07" db="EMBL/GenBank/DDBJ databases">
        <title>novel species isolated from the respiratory tract of Marmot.</title>
        <authorList>
            <person name="Zhang G."/>
        </authorList>
    </citation>
    <scope>NUCLEOTIDE SEQUENCE [LARGE SCALE GENOMIC DNA]</scope>
    <source>
        <strain evidence="2">686</strain>
    </source>
</reference>
<dbReference type="SUPFAM" id="SSF52096">
    <property type="entry name" value="ClpP/crotonase"/>
    <property type="match status" value="1"/>
</dbReference>
<dbReference type="KEGG" id="gji:H1R19_22385"/>
<accession>A0A7D7LRE1</accession>
<name>A0A7D7LRE1_9ACTN</name>
<dbReference type="GO" id="GO:0006635">
    <property type="term" value="P:fatty acid beta-oxidation"/>
    <property type="evidence" value="ECO:0007669"/>
    <property type="project" value="TreeGrafter"/>
</dbReference>
<organism evidence="1 2">
    <name type="scientific">Gordonia jinghuaiqii</name>
    <dbReference type="NCBI Taxonomy" id="2758710"/>
    <lineage>
        <taxon>Bacteria</taxon>
        <taxon>Bacillati</taxon>
        <taxon>Actinomycetota</taxon>
        <taxon>Actinomycetes</taxon>
        <taxon>Mycobacteriales</taxon>
        <taxon>Gordoniaceae</taxon>
        <taxon>Gordonia</taxon>
    </lineage>
</organism>